<dbReference type="Pfam" id="PF05368">
    <property type="entry name" value="NmrA"/>
    <property type="match status" value="1"/>
</dbReference>
<protein>
    <submittedName>
        <fullName evidence="2">NAD-binding protein</fullName>
    </submittedName>
</protein>
<reference evidence="2 3" key="1">
    <citation type="journal article" date="2019" name="Nat. Ecol. Evol.">
        <title>Megaphylogeny resolves global patterns of mushroom evolution.</title>
        <authorList>
            <person name="Varga T."/>
            <person name="Krizsan K."/>
            <person name="Foldi C."/>
            <person name="Dima B."/>
            <person name="Sanchez-Garcia M."/>
            <person name="Sanchez-Ramirez S."/>
            <person name="Szollosi G.J."/>
            <person name="Szarkandi J.G."/>
            <person name="Papp V."/>
            <person name="Albert L."/>
            <person name="Andreopoulos W."/>
            <person name="Angelini C."/>
            <person name="Antonin V."/>
            <person name="Barry K.W."/>
            <person name="Bougher N.L."/>
            <person name="Buchanan P."/>
            <person name="Buyck B."/>
            <person name="Bense V."/>
            <person name="Catcheside P."/>
            <person name="Chovatia M."/>
            <person name="Cooper J."/>
            <person name="Damon W."/>
            <person name="Desjardin D."/>
            <person name="Finy P."/>
            <person name="Geml J."/>
            <person name="Haridas S."/>
            <person name="Hughes K."/>
            <person name="Justo A."/>
            <person name="Karasinski D."/>
            <person name="Kautmanova I."/>
            <person name="Kiss B."/>
            <person name="Kocsube S."/>
            <person name="Kotiranta H."/>
            <person name="LaButti K.M."/>
            <person name="Lechner B.E."/>
            <person name="Liimatainen K."/>
            <person name="Lipzen A."/>
            <person name="Lukacs Z."/>
            <person name="Mihaltcheva S."/>
            <person name="Morgado L.N."/>
            <person name="Niskanen T."/>
            <person name="Noordeloos M.E."/>
            <person name="Ohm R.A."/>
            <person name="Ortiz-Santana B."/>
            <person name="Ovrebo C."/>
            <person name="Racz N."/>
            <person name="Riley R."/>
            <person name="Savchenko A."/>
            <person name="Shiryaev A."/>
            <person name="Soop K."/>
            <person name="Spirin V."/>
            <person name="Szebenyi C."/>
            <person name="Tomsovsky M."/>
            <person name="Tulloss R.E."/>
            <person name="Uehling J."/>
            <person name="Grigoriev I.V."/>
            <person name="Vagvolgyi C."/>
            <person name="Papp T."/>
            <person name="Martin F.M."/>
            <person name="Miettinen O."/>
            <person name="Hibbett D.S."/>
            <person name="Nagy L.G."/>
        </authorList>
    </citation>
    <scope>NUCLEOTIDE SEQUENCE [LARGE SCALE GENOMIC DNA]</scope>
    <source>
        <strain evidence="2 3">CBS 962.96</strain>
    </source>
</reference>
<evidence type="ECO:0000313" key="2">
    <source>
        <dbReference type="EMBL" id="THU98280.1"/>
    </source>
</evidence>
<dbReference type="InterPro" id="IPR051783">
    <property type="entry name" value="NAD(P)-dependent_oxidoreduct"/>
</dbReference>
<dbReference type="Proteomes" id="UP000297245">
    <property type="component" value="Unassembled WGS sequence"/>
</dbReference>
<organism evidence="2 3">
    <name type="scientific">Dendrothele bispora (strain CBS 962.96)</name>
    <dbReference type="NCBI Taxonomy" id="1314807"/>
    <lineage>
        <taxon>Eukaryota</taxon>
        <taxon>Fungi</taxon>
        <taxon>Dikarya</taxon>
        <taxon>Basidiomycota</taxon>
        <taxon>Agaricomycotina</taxon>
        <taxon>Agaricomycetes</taxon>
        <taxon>Agaricomycetidae</taxon>
        <taxon>Agaricales</taxon>
        <taxon>Agaricales incertae sedis</taxon>
        <taxon>Dendrothele</taxon>
    </lineage>
</organism>
<dbReference type="InterPro" id="IPR008030">
    <property type="entry name" value="NmrA-like"/>
</dbReference>
<evidence type="ECO:0000313" key="3">
    <source>
        <dbReference type="Proteomes" id="UP000297245"/>
    </source>
</evidence>
<dbReference type="GO" id="GO:0004029">
    <property type="term" value="F:aldehyde dehydrogenase (NAD+) activity"/>
    <property type="evidence" value="ECO:0007669"/>
    <property type="project" value="TreeGrafter"/>
</dbReference>
<proteinExistence type="predicted"/>
<dbReference type="SUPFAM" id="SSF51735">
    <property type="entry name" value="NAD(P)-binding Rossmann-fold domains"/>
    <property type="match status" value="1"/>
</dbReference>
<dbReference type="PANTHER" id="PTHR48079">
    <property type="entry name" value="PROTEIN YEEZ"/>
    <property type="match status" value="1"/>
</dbReference>
<dbReference type="AlphaFoldDB" id="A0A4S8M7Y8"/>
<feature type="domain" description="NmrA-like" evidence="1">
    <location>
        <begin position="4"/>
        <end position="81"/>
    </location>
</feature>
<dbReference type="GO" id="GO:0005737">
    <property type="term" value="C:cytoplasm"/>
    <property type="evidence" value="ECO:0007669"/>
    <property type="project" value="TreeGrafter"/>
</dbReference>
<evidence type="ECO:0000259" key="1">
    <source>
        <dbReference type="Pfam" id="PF05368"/>
    </source>
</evidence>
<dbReference type="OrthoDB" id="10262413at2759"/>
<sequence>MTGKTKVLITGITGYIGGSVFCRLMQRPDFSSFDFRAIVRSTEKAEKLKTFGVTPIVGSHSDIELMSKAASEVDMVIATADSDDLQAVEGTLLGLKGRFEETGEKPIFINTSGTGLLVDNAAGMYPGQVIYDDADPDQIETLPASQPHRSVDLKIVAGDKDGYVSTYIVLPPTIWNIATGPLFEAGIANPRSIQIPSLVRASLDRGRGGMVGKGANIWHNVDVHELADLYNLLLDAVLSPTASTNLGHGREGFYFGANEEHKLYDVAKAIAENLVAEGKAKESDPTTFTKEEIVKYFPQSDNSEHNSRCRSTRARALGWLPKRTTQDMLASIKAEVEVEIKNGRNPASKRL</sequence>
<accession>A0A4S8M7Y8</accession>
<dbReference type="EMBL" id="ML179139">
    <property type="protein sequence ID" value="THU98280.1"/>
    <property type="molecule type" value="Genomic_DNA"/>
</dbReference>
<gene>
    <name evidence="2" type="ORF">K435DRAFT_753131</name>
</gene>
<dbReference type="PANTHER" id="PTHR48079:SF6">
    <property type="entry name" value="NAD(P)-BINDING DOMAIN-CONTAINING PROTEIN-RELATED"/>
    <property type="match status" value="1"/>
</dbReference>
<dbReference type="InterPro" id="IPR036291">
    <property type="entry name" value="NAD(P)-bd_dom_sf"/>
</dbReference>
<dbReference type="Gene3D" id="3.40.50.720">
    <property type="entry name" value="NAD(P)-binding Rossmann-like Domain"/>
    <property type="match status" value="1"/>
</dbReference>
<keyword evidence="3" id="KW-1185">Reference proteome</keyword>
<name>A0A4S8M7Y8_DENBC</name>